<protein>
    <submittedName>
        <fullName evidence="3">Peptidase_M1 domain-containing protein</fullName>
    </submittedName>
</protein>
<accession>A0A183B3S4</accession>
<reference evidence="1 2" key="2">
    <citation type="submission" date="2018-11" db="EMBL/GenBank/DDBJ databases">
        <authorList>
            <consortium name="Pathogen Informatics"/>
        </authorList>
    </citation>
    <scope>NUCLEOTIDE SEQUENCE [LARGE SCALE GENOMIC DNA]</scope>
    <source>
        <strain evidence="1 2">Egypt</strain>
    </source>
</reference>
<dbReference type="AlphaFoldDB" id="A0A183B3S4"/>
<proteinExistence type="predicted"/>
<evidence type="ECO:0000313" key="1">
    <source>
        <dbReference type="EMBL" id="VDP91131.1"/>
    </source>
</evidence>
<dbReference type="EMBL" id="UZAN01056138">
    <property type="protein sequence ID" value="VDP91131.1"/>
    <property type="molecule type" value="Genomic_DNA"/>
</dbReference>
<dbReference type="WBParaSite" id="ECPE_0001389901-mRNA-1">
    <property type="protein sequence ID" value="ECPE_0001389901-mRNA-1"/>
    <property type="gene ID" value="ECPE_0001389901"/>
</dbReference>
<name>A0A183B3S4_9TREM</name>
<gene>
    <name evidence="1" type="ORF">ECPE_LOCUS13859</name>
</gene>
<evidence type="ECO:0000313" key="2">
    <source>
        <dbReference type="Proteomes" id="UP000272942"/>
    </source>
</evidence>
<keyword evidence="2" id="KW-1185">Reference proteome</keyword>
<evidence type="ECO:0000313" key="3">
    <source>
        <dbReference type="WBParaSite" id="ECPE_0001389901-mRNA-1"/>
    </source>
</evidence>
<organism evidence="3">
    <name type="scientific">Echinostoma caproni</name>
    <dbReference type="NCBI Taxonomy" id="27848"/>
    <lineage>
        <taxon>Eukaryota</taxon>
        <taxon>Metazoa</taxon>
        <taxon>Spiralia</taxon>
        <taxon>Lophotrochozoa</taxon>
        <taxon>Platyhelminthes</taxon>
        <taxon>Trematoda</taxon>
        <taxon>Digenea</taxon>
        <taxon>Plagiorchiida</taxon>
        <taxon>Echinostomata</taxon>
        <taxon>Echinostomatoidea</taxon>
        <taxon>Echinostomatidae</taxon>
        <taxon>Echinostoma</taxon>
    </lineage>
</organism>
<dbReference type="Proteomes" id="UP000272942">
    <property type="component" value="Unassembled WGS sequence"/>
</dbReference>
<reference evidence="3" key="1">
    <citation type="submission" date="2016-06" db="UniProtKB">
        <authorList>
            <consortium name="WormBaseParasite"/>
        </authorList>
    </citation>
    <scope>IDENTIFICATION</scope>
</reference>
<sequence>MCRDACCLASRETVYKLMAYGIEHTIEMTKEINANAVEVGFLFDTEFALFDFDSYSEYHNWRRCMELRTIKSLNLRSHPSEIEE</sequence>